<comment type="caution">
    <text evidence="1">The sequence shown here is derived from an EMBL/GenBank/DDBJ whole genome shotgun (WGS) entry which is preliminary data.</text>
</comment>
<dbReference type="Proteomes" id="UP000187412">
    <property type="component" value="Unassembled WGS sequence"/>
</dbReference>
<dbReference type="InterPro" id="IPR027417">
    <property type="entry name" value="P-loop_NTPase"/>
</dbReference>
<protein>
    <recommendedName>
        <fullName evidence="3">Phosphoribulokinase/uridine kinase domain-containing protein</fullName>
    </recommendedName>
</protein>
<accession>A0ABX3HME9</accession>
<evidence type="ECO:0000313" key="1">
    <source>
        <dbReference type="EMBL" id="OMD51924.1"/>
    </source>
</evidence>
<evidence type="ECO:0000313" key="2">
    <source>
        <dbReference type="Proteomes" id="UP000187412"/>
    </source>
</evidence>
<organism evidence="1 2">
    <name type="scientific">Paenibacillus borealis</name>
    <dbReference type="NCBI Taxonomy" id="160799"/>
    <lineage>
        <taxon>Bacteria</taxon>
        <taxon>Bacillati</taxon>
        <taxon>Bacillota</taxon>
        <taxon>Bacilli</taxon>
        <taxon>Bacillales</taxon>
        <taxon>Paenibacillaceae</taxon>
        <taxon>Paenibacillus</taxon>
    </lineage>
</organism>
<gene>
    <name evidence="1" type="ORF">BSK56_04700</name>
</gene>
<proteinExistence type="predicted"/>
<dbReference type="SUPFAM" id="SSF52540">
    <property type="entry name" value="P-loop containing nucleoside triphosphate hydrolases"/>
    <property type="match status" value="1"/>
</dbReference>
<keyword evidence="2" id="KW-1185">Reference proteome</keyword>
<dbReference type="EMBL" id="MPTB01000004">
    <property type="protein sequence ID" value="OMD51924.1"/>
    <property type="molecule type" value="Genomic_DNA"/>
</dbReference>
<name>A0ABX3HME9_PAEBO</name>
<sequence>MTLRTCVIAIAAVSGGGKTTAVRNLQERLVNSAALFFDDYDFPWPDEFERWMERGADYNEWKLEPLVADLKGLLARADRPEYILLDYPFAYVHNELSRFIDYAIFIDTPLDVAMARRFIRDDKDSASSDVTREMEGYLRGGREAYLAMLHTVLPSSDYVADGTLPVNDLTDLLLEQIKHKGSEDNEASKTASR</sequence>
<reference evidence="1 2" key="1">
    <citation type="submission" date="2016-10" db="EMBL/GenBank/DDBJ databases">
        <title>Paenibacillus species isolates.</title>
        <authorList>
            <person name="Beno S.M."/>
        </authorList>
    </citation>
    <scope>NUCLEOTIDE SEQUENCE [LARGE SCALE GENOMIC DNA]</scope>
    <source>
        <strain evidence="1 2">FSL H7-0744</strain>
    </source>
</reference>
<evidence type="ECO:0008006" key="3">
    <source>
        <dbReference type="Google" id="ProtNLM"/>
    </source>
</evidence>
<dbReference type="Gene3D" id="3.40.50.300">
    <property type="entry name" value="P-loop containing nucleotide triphosphate hydrolases"/>
    <property type="match status" value="1"/>
</dbReference>